<dbReference type="Proteomes" id="UP000321574">
    <property type="component" value="Unassembled WGS sequence"/>
</dbReference>
<feature type="region of interest" description="Disordered" evidence="1">
    <location>
        <begin position="1"/>
        <end position="27"/>
    </location>
</feature>
<comment type="caution">
    <text evidence="4">The sequence shown here is derived from an EMBL/GenBank/DDBJ whole genome shotgun (WGS) entry which is preliminary data.</text>
</comment>
<evidence type="ECO:0000313" key="4">
    <source>
        <dbReference type="EMBL" id="TXL68091.1"/>
    </source>
</evidence>
<dbReference type="InterPro" id="IPR016047">
    <property type="entry name" value="M23ase_b-sheet_dom"/>
</dbReference>
<keyword evidence="2" id="KW-0812">Transmembrane</keyword>
<dbReference type="InterPro" id="IPR050570">
    <property type="entry name" value="Cell_wall_metabolism_enzyme"/>
</dbReference>
<dbReference type="OrthoDB" id="2986589at2"/>
<feature type="transmembrane region" description="Helical" evidence="2">
    <location>
        <begin position="67"/>
        <end position="85"/>
    </location>
</feature>
<organism evidence="4 5">
    <name type="scientific">Cerasibacillus terrae</name>
    <dbReference type="NCBI Taxonomy" id="2498845"/>
    <lineage>
        <taxon>Bacteria</taxon>
        <taxon>Bacillati</taxon>
        <taxon>Bacillota</taxon>
        <taxon>Bacilli</taxon>
        <taxon>Bacillales</taxon>
        <taxon>Bacillaceae</taxon>
        <taxon>Cerasibacillus</taxon>
    </lineage>
</organism>
<keyword evidence="2" id="KW-0472">Membrane</keyword>
<name>A0A5C8P3D7_9BACI</name>
<keyword evidence="5" id="KW-1185">Reference proteome</keyword>
<dbReference type="AlphaFoldDB" id="A0A5C8P3D7"/>
<dbReference type="Gene3D" id="2.70.70.10">
    <property type="entry name" value="Glucose Permease (Domain IIA)"/>
    <property type="match status" value="1"/>
</dbReference>
<keyword evidence="2" id="KW-1133">Transmembrane helix</keyword>
<evidence type="ECO:0000259" key="3">
    <source>
        <dbReference type="Pfam" id="PF01551"/>
    </source>
</evidence>
<accession>A0A5C8P3D7</accession>
<proteinExistence type="predicted"/>
<dbReference type="SUPFAM" id="SSF51261">
    <property type="entry name" value="Duplicated hybrid motif"/>
    <property type="match status" value="1"/>
</dbReference>
<protein>
    <submittedName>
        <fullName evidence="4">M23 family metallopeptidase</fullName>
    </submittedName>
</protein>
<sequence>MNNGVNKIRKSINKRKSLRKLHTPEEKQIDLKHISPLPQDEEKHGGYNMYPDVPVMKMESNSNTSGFVLKGFLSIVLFLGSAFIYQTESEQFSSMKRWTSAALQNEFPFAKANEWYQETFGNPFFLSHDADVSVSENNTSPALPINGNVEETFQKNGTGVLIGSESTTNVAALQKGIVIFAGNDPKTKKTVTVQHSDGSNTTYGFLSSIDVHLYQSIQENQQIGEFQPTEKSQHVYFAIEKDNQYVDPLQVIQVDDQS</sequence>
<dbReference type="GO" id="GO:0004222">
    <property type="term" value="F:metalloendopeptidase activity"/>
    <property type="evidence" value="ECO:0007669"/>
    <property type="project" value="TreeGrafter"/>
</dbReference>
<dbReference type="EMBL" id="VDUW01000001">
    <property type="protein sequence ID" value="TXL68091.1"/>
    <property type="molecule type" value="Genomic_DNA"/>
</dbReference>
<dbReference type="PANTHER" id="PTHR21666">
    <property type="entry name" value="PEPTIDASE-RELATED"/>
    <property type="match status" value="1"/>
</dbReference>
<evidence type="ECO:0000256" key="2">
    <source>
        <dbReference type="SAM" id="Phobius"/>
    </source>
</evidence>
<dbReference type="PANTHER" id="PTHR21666:SF274">
    <property type="entry name" value="STAGE IV SPORULATION PROTEIN FA"/>
    <property type="match status" value="1"/>
</dbReference>
<gene>
    <name evidence="4" type="ORF">FHP05_03480</name>
</gene>
<dbReference type="RefSeq" id="WP_147665827.1">
    <property type="nucleotide sequence ID" value="NZ_VDUW01000001.1"/>
</dbReference>
<dbReference type="Pfam" id="PF01551">
    <property type="entry name" value="Peptidase_M23"/>
    <property type="match status" value="1"/>
</dbReference>
<feature type="compositionally biased region" description="Basic residues" evidence="1">
    <location>
        <begin position="7"/>
        <end position="21"/>
    </location>
</feature>
<dbReference type="InterPro" id="IPR011055">
    <property type="entry name" value="Dup_hybrid_motif"/>
</dbReference>
<evidence type="ECO:0000256" key="1">
    <source>
        <dbReference type="SAM" id="MobiDB-lite"/>
    </source>
</evidence>
<reference evidence="4 5" key="1">
    <citation type="submission" date="2019-06" db="EMBL/GenBank/DDBJ databases">
        <title>Cerasibacillus sp. nov., isolated from maize field.</title>
        <authorList>
            <person name="Lin S.-Y."/>
            <person name="Tsai C.-F."/>
            <person name="Young C.-C."/>
        </authorList>
    </citation>
    <scope>NUCLEOTIDE SEQUENCE [LARGE SCALE GENOMIC DNA]</scope>
    <source>
        <strain evidence="4 5">CC-CFT480</strain>
    </source>
</reference>
<evidence type="ECO:0000313" key="5">
    <source>
        <dbReference type="Proteomes" id="UP000321574"/>
    </source>
</evidence>
<feature type="domain" description="M23ase beta-sheet core" evidence="3">
    <location>
        <begin position="158"/>
        <end position="248"/>
    </location>
</feature>
<dbReference type="CDD" id="cd12797">
    <property type="entry name" value="M23_peptidase"/>
    <property type="match status" value="1"/>
</dbReference>